<accession>A0ABW0LWQ9</accession>
<gene>
    <name evidence="1" type="ORF">ACFPPD_09860</name>
</gene>
<dbReference type="EMBL" id="JBHSMH010000023">
    <property type="protein sequence ID" value="MFC5469028.1"/>
    <property type="molecule type" value="Genomic_DNA"/>
</dbReference>
<protein>
    <submittedName>
        <fullName evidence="1">DUF455 family protein</fullName>
    </submittedName>
</protein>
<dbReference type="RefSeq" id="WP_209749136.1">
    <property type="nucleotide sequence ID" value="NZ_JBHSMH010000023.1"/>
</dbReference>
<dbReference type="Pfam" id="PF04305">
    <property type="entry name" value="DUF455"/>
    <property type="match status" value="1"/>
</dbReference>
<proteinExistence type="predicted"/>
<comment type="caution">
    <text evidence="1">The sequence shown here is derived from an EMBL/GenBank/DDBJ whole genome shotgun (WGS) entry which is preliminary data.</text>
</comment>
<evidence type="ECO:0000313" key="2">
    <source>
        <dbReference type="Proteomes" id="UP001596105"/>
    </source>
</evidence>
<keyword evidence="2" id="KW-1185">Reference proteome</keyword>
<sequence length="428" mass="49779">MPELLKPQDTAQRLIPLLWFEFELSRMAAGWVPAVKRYEHKLKLGRFHYMHNRNVRWLHERIKELPGAFHDKNGTPPVIREAFERLSTAENEADFLHAYLFAVDQAGVEYRRLYDAVDPLLDMPTADQLDLVMGALPAIRNWLTAELRSAAQSPNPQWQAYTAAVWVCMMNELGIENRMASGKARWPKPPVSKPSGPVPMESAWDEEEFPLYVKPDKPQKAYDDPSMSPLYDSVKQMHFINATEISAAEMLCYVYYGVQKMPLAFYYDLARHNWDEFRHSEMGVRRLRQLGYSTKDFLFTKGSPGEKVAKEWFPEMYAGLTMVAEPCSFIKKKKSTEAFRQFGDELSAVQCEFDMADERMHVDFGKKWGPELFRQINDMITAEEMSERARRRRLEQLEAGDEEEIRRLVKNFPAFCGFSTTELNYDSY</sequence>
<evidence type="ECO:0000313" key="1">
    <source>
        <dbReference type="EMBL" id="MFC5469028.1"/>
    </source>
</evidence>
<organism evidence="1 2">
    <name type="scientific">Cohnella suwonensis</name>
    <dbReference type="NCBI Taxonomy" id="696072"/>
    <lineage>
        <taxon>Bacteria</taxon>
        <taxon>Bacillati</taxon>
        <taxon>Bacillota</taxon>
        <taxon>Bacilli</taxon>
        <taxon>Bacillales</taxon>
        <taxon>Paenibacillaceae</taxon>
        <taxon>Cohnella</taxon>
    </lineage>
</organism>
<dbReference type="InterPro" id="IPR007402">
    <property type="entry name" value="DUF455"/>
</dbReference>
<name>A0ABW0LWQ9_9BACL</name>
<reference evidence="2" key="1">
    <citation type="journal article" date="2019" name="Int. J. Syst. Evol. Microbiol.">
        <title>The Global Catalogue of Microorganisms (GCM) 10K type strain sequencing project: providing services to taxonomists for standard genome sequencing and annotation.</title>
        <authorList>
            <consortium name="The Broad Institute Genomics Platform"/>
            <consortium name="The Broad Institute Genome Sequencing Center for Infectious Disease"/>
            <person name="Wu L."/>
            <person name="Ma J."/>
        </authorList>
    </citation>
    <scope>NUCLEOTIDE SEQUENCE [LARGE SCALE GENOMIC DNA]</scope>
    <source>
        <strain evidence="2">CCUG 57113</strain>
    </source>
</reference>
<dbReference type="Proteomes" id="UP001596105">
    <property type="component" value="Unassembled WGS sequence"/>
</dbReference>